<evidence type="ECO:0000256" key="15">
    <source>
        <dbReference type="SAM" id="MobiDB-lite"/>
    </source>
</evidence>
<feature type="region of interest" description="Disordered" evidence="15">
    <location>
        <begin position="1"/>
        <end position="23"/>
    </location>
</feature>
<dbReference type="Gene3D" id="2.60.120.260">
    <property type="entry name" value="Galactose-binding domain-like"/>
    <property type="match status" value="2"/>
</dbReference>
<evidence type="ECO:0000256" key="12">
    <source>
        <dbReference type="ARBA" id="ARBA00023157"/>
    </source>
</evidence>
<evidence type="ECO:0000256" key="13">
    <source>
        <dbReference type="ARBA" id="ARBA00023207"/>
    </source>
</evidence>
<dbReference type="PROSITE" id="PS01180">
    <property type="entry name" value="CUB"/>
    <property type="match status" value="2"/>
</dbReference>
<sequence length="1227" mass="136113">MYHDGAEGRLRSPVQTDKGEEENRACLCGCRSAVSTAGLKRKRAGNEKQNAVQKNGTKHKTVDPSQIEPAKRRDTGEVISTLPPPQGTQFQRAARFSYSVPSIRTHAVSCHPQRYDYVEVRDGVDESGQLVGKYCGKIAPSPVVSSGNQLFIKFVSDYETHGAGFSIRYEIFKTVPVGELPEEKRSVDNADIAGFLKLIFLMCLIGNKVPLERAKTSETYRLCAVKGSSRRSRPGWAPPAGCVPPENPLSLSAWVGHQILCEQQIQLFAVQAMGICCDYANSAKRTRALSIKDREGQRERMGTISGAGWLNDVSATPTHPRNKAAAVSRAGWASTTAHKPCNHRAKQHRPPCSFFDVCFFSPAPSASVNKQKILTFSFLSVSTLGPECSRNFTSSSGVIKSPGFPEKYPNNLDCTFMIFAPKMSEIVLEFESFELEPDTQPPTGVFCRYDRLEIWDGFPGVGPYIGRYCGQNTPGRIISYTGILALTINTDSAIAKEGFSANFTVLERTVPDGRKEIAIGNFDCTEPLGMETGEIHSDQIMASSQYNPSWSPERSRLNNPENGWTPAEDSNKEWIQRSFRSDQVSWDGMVGGSRGLMDEADLGFLRFVSAIGIQGAISQETSKKYYVKSYKVDVSSNGEDWITIKDGPKQKIFQGNTNPTDVAKAMFPKPTLTRYLRIRPYTWETGIALRFEVYGCKISVAKREKCYYQRWNKESQFGEMKTDYKTDEGIGLKEVNEKADEKQKEGSGEARLRLRERNCSEMKDSQITVSSHTERTWVSENARLLTSRSGWTLLPQPQPYVDEWLQIDLGEEKLLRGLIIQGGKHRDNKVFMKKFRLGYSNNGSDWKMVMDATGNKPKIFEGNLNYDTPALRTVEPTLTRFVRVYPDRATPAGMGLRLELLGCEMEVPTVPPTTPASSTTPSDECDDDQANCHSGTGDDYDQTGGTTAPETTTEMSTVPAFLWFACDFGWANDPSFCGWMSEDSGFRWQIQSSGTPTLNTGPNMDHTGGSGNFIYTLATGAQETEVARLVSPSVSGQDSDLCLSFWYHMFGSHIGTLHIKQRRESSQGLADVLLWTVSGHQGNRWREGRVLIPHSNKPYQVVIESVVERKSWGDIAVDDIKILDNLNMADCKVVDITDFPEIVENHEISGAGNMLKTLDPILITIIAMSALGVFLGAICGVVLYCACSHSGMSDRNLSALENYNFELVDGVKLKKDKLNSQNTYSEA</sequence>
<comment type="subcellular location">
    <subcellularLocation>
        <location evidence="1">Membrane</location>
        <topology evidence="1">Single-pass type I membrane protein</topology>
    </subcellularLocation>
</comment>
<dbReference type="SUPFAM" id="SSF49785">
    <property type="entry name" value="Galactose-binding domain-like"/>
    <property type="match status" value="2"/>
</dbReference>
<evidence type="ECO:0000259" key="18">
    <source>
        <dbReference type="PROSITE" id="PS50022"/>
    </source>
</evidence>
<evidence type="ECO:0000256" key="2">
    <source>
        <dbReference type="ARBA" id="ARBA00006078"/>
    </source>
</evidence>
<evidence type="ECO:0000256" key="16">
    <source>
        <dbReference type="SAM" id="Phobius"/>
    </source>
</evidence>
<feature type="compositionally biased region" description="Polar residues" evidence="15">
    <location>
        <begin position="545"/>
        <end position="562"/>
    </location>
</feature>
<keyword evidence="7" id="KW-0221">Differentiation</keyword>
<evidence type="ECO:0000256" key="7">
    <source>
        <dbReference type="ARBA" id="ARBA00022782"/>
    </source>
</evidence>
<keyword evidence="8" id="KW-0524">Neurogenesis</keyword>
<reference evidence="20 21" key="1">
    <citation type="submission" date="2022-01" db="EMBL/GenBank/DDBJ databases">
        <title>A high-quality chromosome-level genome assembly of rohu carp, Labeo rohita.</title>
        <authorList>
            <person name="Arick M.A. II"/>
            <person name="Hsu C.-Y."/>
            <person name="Magbanua Z."/>
            <person name="Pechanova O."/>
            <person name="Grover C."/>
            <person name="Miller E."/>
            <person name="Thrash A."/>
            <person name="Ezzel L."/>
            <person name="Alam S."/>
            <person name="Benzie J."/>
            <person name="Hamilton M."/>
            <person name="Karsi A."/>
            <person name="Lawrence M.L."/>
            <person name="Peterson D.G."/>
        </authorList>
    </citation>
    <scope>NUCLEOTIDE SEQUENCE [LARGE SCALE GENOMIC DNA]</scope>
    <source>
        <strain evidence="21">BAU-BD-2019</strain>
        <tissue evidence="20">Blood</tissue>
    </source>
</reference>
<evidence type="ECO:0000313" key="20">
    <source>
        <dbReference type="EMBL" id="KAI2649313.1"/>
    </source>
</evidence>
<keyword evidence="3" id="KW-0217">Developmental protein</keyword>
<accession>A0ABQ8LF28</accession>
<dbReference type="PANTHER" id="PTHR46806">
    <property type="entry name" value="F5/8 TYPE C DOMAIN-CONTAINING PROTEIN"/>
    <property type="match status" value="1"/>
</dbReference>
<keyword evidence="5" id="KW-0358">Heparin-binding</keyword>
<keyword evidence="11 16" id="KW-0472">Membrane</keyword>
<feature type="compositionally biased region" description="Basic and acidic residues" evidence="15">
    <location>
        <begin position="1"/>
        <end position="10"/>
    </location>
</feature>
<dbReference type="SMART" id="SM00137">
    <property type="entry name" value="MAM"/>
    <property type="match status" value="1"/>
</dbReference>
<feature type="domain" description="F5/8 type C" evidence="18">
    <location>
        <begin position="524"/>
        <end position="696"/>
    </location>
</feature>
<feature type="transmembrane region" description="Helical" evidence="16">
    <location>
        <begin position="1161"/>
        <end position="1186"/>
    </location>
</feature>
<dbReference type="PROSITE" id="PS00740">
    <property type="entry name" value="MAM_1"/>
    <property type="match status" value="1"/>
</dbReference>
<dbReference type="InterPro" id="IPR000998">
    <property type="entry name" value="MAM_dom"/>
</dbReference>
<evidence type="ECO:0000256" key="14">
    <source>
        <dbReference type="PROSITE-ProRule" id="PRU00059"/>
    </source>
</evidence>
<dbReference type="SUPFAM" id="SSF49854">
    <property type="entry name" value="Spermadhesin, CUB domain"/>
    <property type="match status" value="2"/>
</dbReference>
<name>A0ABQ8LF28_LABRO</name>
<dbReference type="SUPFAM" id="SSF49899">
    <property type="entry name" value="Concanavalin A-like lectins/glucanases"/>
    <property type="match status" value="1"/>
</dbReference>
<dbReference type="Pfam" id="PF00754">
    <property type="entry name" value="F5_F8_type_C"/>
    <property type="match status" value="2"/>
</dbReference>
<keyword evidence="21" id="KW-1185">Reference proteome</keyword>
<dbReference type="Gene3D" id="2.60.120.290">
    <property type="entry name" value="Spermadhesin, CUB domain"/>
    <property type="match status" value="2"/>
</dbReference>
<evidence type="ECO:0000256" key="9">
    <source>
        <dbReference type="ARBA" id="ARBA00022974"/>
    </source>
</evidence>
<protein>
    <submittedName>
        <fullName evidence="20">Neuropilin-1a</fullName>
    </submittedName>
</protein>
<keyword evidence="6 16" id="KW-0812">Transmembrane</keyword>
<dbReference type="EMBL" id="JACTAM010000024">
    <property type="protein sequence ID" value="KAI2649313.1"/>
    <property type="molecule type" value="Genomic_DNA"/>
</dbReference>
<proteinExistence type="inferred from homology"/>
<feature type="domain" description="CUB" evidence="17">
    <location>
        <begin position="30"/>
        <end position="172"/>
    </location>
</feature>
<dbReference type="CDD" id="cd00057">
    <property type="entry name" value="FA58C"/>
    <property type="match status" value="2"/>
</dbReference>
<organism evidence="20 21">
    <name type="scientific">Labeo rohita</name>
    <name type="common">Indian major carp</name>
    <name type="synonym">Cyprinus rohita</name>
    <dbReference type="NCBI Taxonomy" id="84645"/>
    <lineage>
        <taxon>Eukaryota</taxon>
        <taxon>Metazoa</taxon>
        <taxon>Chordata</taxon>
        <taxon>Craniata</taxon>
        <taxon>Vertebrata</taxon>
        <taxon>Euteleostomi</taxon>
        <taxon>Actinopterygii</taxon>
        <taxon>Neopterygii</taxon>
        <taxon>Teleostei</taxon>
        <taxon>Ostariophysi</taxon>
        <taxon>Cypriniformes</taxon>
        <taxon>Cyprinidae</taxon>
        <taxon>Labeoninae</taxon>
        <taxon>Labeonini</taxon>
        <taxon>Labeo</taxon>
    </lineage>
</organism>
<evidence type="ECO:0000259" key="19">
    <source>
        <dbReference type="PROSITE" id="PS50060"/>
    </source>
</evidence>
<dbReference type="InterPro" id="IPR000859">
    <property type="entry name" value="CUB_dom"/>
</dbReference>
<evidence type="ECO:0000256" key="8">
    <source>
        <dbReference type="ARBA" id="ARBA00022902"/>
    </source>
</evidence>
<dbReference type="CDD" id="cd06263">
    <property type="entry name" value="MAM"/>
    <property type="match status" value="1"/>
</dbReference>
<comment type="similarity">
    <text evidence="2">Belongs to the neuropilin family.</text>
</comment>
<evidence type="ECO:0000259" key="17">
    <source>
        <dbReference type="PROSITE" id="PS01180"/>
    </source>
</evidence>
<feature type="region of interest" description="Disordered" evidence="15">
    <location>
        <begin position="907"/>
        <end position="951"/>
    </location>
</feature>
<evidence type="ECO:0000256" key="5">
    <source>
        <dbReference type="ARBA" id="ARBA00022674"/>
    </source>
</evidence>
<dbReference type="Pfam" id="PF11980">
    <property type="entry name" value="DUF3481"/>
    <property type="match status" value="1"/>
</dbReference>
<keyword evidence="13" id="KW-0357">Heparan sulfate</keyword>
<dbReference type="InterPro" id="IPR050633">
    <property type="entry name" value="Neuropilin_MCO_CoagFactor"/>
</dbReference>
<dbReference type="InterPro" id="IPR035914">
    <property type="entry name" value="Sperma_CUB_dom_sf"/>
</dbReference>
<evidence type="ECO:0000313" key="21">
    <source>
        <dbReference type="Proteomes" id="UP000830375"/>
    </source>
</evidence>
<dbReference type="PANTHER" id="PTHR46806:SF4">
    <property type="entry name" value="NEUROPILIN-1"/>
    <property type="match status" value="1"/>
</dbReference>
<gene>
    <name evidence="20" type="ORF">H4Q32_020559</name>
</gene>
<feature type="domain" description="CUB" evidence="17">
    <location>
        <begin position="388"/>
        <end position="506"/>
    </location>
</feature>
<dbReference type="InterPro" id="IPR022579">
    <property type="entry name" value="Neuropilin_C"/>
</dbReference>
<dbReference type="PROSITE" id="PS01286">
    <property type="entry name" value="FA58C_2"/>
    <property type="match status" value="2"/>
</dbReference>
<dbReference type="SMART" id="SM00042">
    <property type="entry name" value="CUB"/>
    <property type="match status" value="2"/>
</dbReference>
<dbReference type="SMART" id="SM00231">
    <property type="entry name" value="FA58C"/>
    <property type="match status" value="2"/>
</dbReference>
<dbReference type="PROSITE" id="PS50060">
    <property type="entry name" value="MAM_2"/>
    <property type="match status" value="1"/>
</dbReference>
<feature type="compositionally biased region" description="Low complexity" evidence="15">
    <location>
        <begin position="942"/>
        <end position="951"/>
    </location>
</feature>
<keyword evidence="12" id="KW-1015">Disulfide bond</keyword>
<comment type="caution">
    <text evidence="14">Lacks conserved residue(s) required for the propagation of feature annotation.</text>
</comment>
<dbReference type="Pfam" id="PF00629">
    <property type="entry name" value="MAM"/>
    <property type="match status" value="1"/>
</dbReference>
<feature type="domain" description="F5/8 type C" evidence="18">
    <location>
        <begin position="747"/>
        <end position="903"/>
    </location>
</feature>
<dbReference type="Proteomes" id="UP000830375">
    <property type="component" value="Unassembled WGS sequence"/>
</dbReference>
<dbReference type="Pfam" id="PF00431">
    <property type="entry name" value="CUB"/>
    <property type="match status" value="2"/>
</dbReference>
<keyword evidence="9" id="KW-0325">Glycoprotein</keyword>
<feature type="region of interest" description="Disordered" evidence="15">
    <location>
        <begin position="40"/>
        <end position="64"/>
    </location>
</feature>
<feature type="domain" description="MAM" evidence="19">
    <location>
        <begin position="964"/>
        <end position="1133"/>
    </location>
</feature>
<keyword evidence="10 16" id="KW-1133">Transmembrane helix</keyword>
<dbReference type="CDD" id="cd00041">
    <property type="entry name" value="CUB"/>
    <property type="match status" value="2"/>
</dbReference>
<dbReference type="Gene3D" id="2.60.120.200">
    <property type="match status" value="1"/>
</dbReference>
<dbReference type="InterPro" id="IPR013320">
    <property type="entry name" value="ConA-like_dom_sf"/>
</dbReference>
<feature type="region of interest" description="Disordered" evidence="15">
    <location>
        <begin position="545"/>
        <end position="571"/>
    </location>
</feature>
<keyword evidence="9" id="KW-0654">Proteoglycan</keyword>
<keyword evidence="4" id="KW-0037">Angiogenesis</keyword>
<evidence type="ECO:0000256" key="3">
    <source>
        <dbReference type="ARBA" id="ARBA00022473"/>
    </source>
</evidence>
<evidence type="ECO:0000256" key="11">
    <source>
        <dbReference type="ARBA" id="ARBA00023136"/>
    </source>
</evidence>
<dbReference type="InterPro" id="IPR000421">
    <property type="entry name" value="FA58C"/>
</dbReference>
<evidence type="ECO:0000256" key="1">
    <source>
        <dbReference type="ARBA" id="ARBA00004479"/>
    </source>
</evidence>
<dbReference type="PROSITE" id="PS50022">
    <property type="entry name" value="FA58C_3"/>
    <property type="match status" value="2"/>
</dbReference>
<evidence type="ECO:0000256" key="4">
    <source>
        <dbReference type="ARBA" id="ARBA00022657"/>
    </source>
</evidence>
<comment type="caution">
    <text evidence="20">The sequence shown here is derived from an EMBL/GenBank/DDBJ whole genome shotgun (WGS) entry which is preliminary data.</text>
</comment>
<evidence type="ECO:0000256" key="10">
    <source>
        <dbReference type="ARBA" id="ARBA00022989"/>
    </source>
</evidence>
<evidence type="ECO:0000256" key="6">
    <source>
        <dbReference type="ARBA" id="ARBA00022692"/>
    </source>
</evidence>
<dbReference type="InterPro" id="IPR008979">
    <property type="entry name" value="Galactose-bd-like_sf"/>
</dbReference>